<dbReference type="RefSeq" id="WP_345691291.1">
    <property type="nucleotide sequence ID" value="NZ_BAABIT010000001.1"/>
</dbReference>
<gene>
    <name evidence="1" type="ORF">ACFPM3_21580</name>
</gene>
<proteinExistence type="predicted"/>
<keyword evidence="2" id="KW-1185">Reference proteome</keyword>
<accession>A0ABV9XH48</accession>
<reference evidence="2" key="1">
    <citation type="journal article" date="2019" name="Int. J. Syst. Evol. Microbiol.">
        <title>The Global Catalogue of Microorganisms (GCM) 10K type strain sequencing project: providing services to taxonomists for standard genome sequencing and annotation.</title>
        <authorList>
            <consortium name="The Broad Institute Genomics Platform"/>
            <consortium name="The Broad Institute Genome Sequencing Center for Infectious Disease"/>
            <person name="Wu L."/>
            <person name="Ma J."/>
        </authorList>
    </citation>
    <scope>NUCLEOTIDE SEQUENCE [LARGE SCALE GENOMIC DNA]</scope>
    <source>
        <strain evidence="2">CGMCC 4.1648</strain>
    </source>
</reference>
<organism evidence="1 2">
    <name type="scientific">Streptomyces coeruleoprunus</name>
    <dbReference type="NCBI Taxonomy" id="285563"/>
    <lineage>
        <taxon>Bacteria</taxon>
        <taxon>Bacillati</taxon>
        <taxon>Actinomycetota</taxon>
        <taxon>Actinomycetes</taxon>
        <taxon>Kitasatosporales</taxon>
        <taxon>Streptomycetaceae</taxon>
        <taxon>Streptomyces</taxon>
    </lineage>
</organism>
<sequence length="112" mass="11843">MEPIDGRDVEETGLTVCGALHGGIDPFDAAARLEARGWRTFAASWHSYEAVTGWCRIEIDRTAGGTTLVNGVVERERFDELARVLGSFGGGFVLELYDGGGTLVGGRGEGPG</sequence>
<name>A0ABV9XH48_9ACTN</name>
<dbReference type="EMBL" id="JBHSJD010000017">
    <property type="protein sequence ID" value="MFC5024720.1"/>
    <property type="molecule type" value="Genomic_DNA"/>
</dbReference>
<evidence type="ECO:0000313" key="1">
    <source>
        <dbReference type="EMBL" id="MFC5024720.1"/>
    </source>
</evidence>
<comment type="caution">
    <text evidence="1">The sequence shown here is derived from an EMBL/GenBank/DDBJ whole genome shotgun (WGS) entry which is preliminary data.</text>
</comment>
<protein>
    <submittedName>
        <fullName evidence="1">Uncharacterized protein</fullName>
    </submittedName>
</protein>
<dbReference type="Proteomes" id="UP001595829">
    <property type="component" value="Unassembled WGS sequence"/>
</dbReference>
<evidence type="ECO:0000313" key="2">
    <source>
        <dbReference type="Proteomes" id="UP001595829"/>
    </source>
</evidence>